<accession>A0A177WXW6</accession>
<feature type="region of interest" description="Disordered" evidence="1">
    <location>
        <begin position="80"/>
        <end position="174"/>
    </location>
</feature>
<dbReference type="EMBL" id="DS022313">
    <property type="protein sequence ID" value="OAJ44722.1"/>
    <property type="molecule type" value="Genomic_DNA"/>
</dbReference>
<evidence type="ECO:0000256" key="2">
    <source>
        <dbReference type="SAM" id="SignalP"/>
    </source>
</evidence>
<gene>
    <name evidence="3" type="ORF">BDEG_27924</name>
</gene>
<dbReference type="VEuPathDB" id="FungiDB:BDEG_27924"/>
<dbReference type="AlphaFoldDB" id="A0A177WXW6"/>
<feature type="compositionally biased region" description="Basic and acidic residues" evidence="1">
    <location>
        <begin position="110"/>
        <end position="154"/>
    </location>
</feature>
<dbReference type="Proteomes" id="UP000077115">
    <property type="component" value="Unassembled WGS sequence"/>
</dbReference>
<proteinExistence type="predicted"/>
<feature type="chain" id="PRO_5008078015" evidence="2">
    <location>
        <begin position="19"/>
        <end position="228"/>
    </location>
</feature>
<reference evidence="3 4" key="1">
    <citation type="submission" date="2006-10" db="EMBL/GenBank/DDBJ databases">
        <title>The Genome Sequence of Batrachochytrium dendrobatidis JEL423.</title>
        <authorList>
            <consortium name="The Broad Institute Genome Sequencing Platform"/>
            <person name="Birren B."/>
            <person name="Lander E."/>
            <person name="Galagan J."/>
            <person name="Cuomo C."/>
            <person name="Devon K."/>
            <person name="Jaffe D."/>
            <person name="Butler J."/>
            <person name="Alvarez P."/>
            <person name="Gnerre S."/>
            <person name="Grabherr M."/>
            <person name="Kleber M."/>
            <person name="Mauceli E."/>
            <person name="Brockman W."/>
            <person name="Young S."/>
            <person name="LaButti K."/>
            <person name="Sykes S."/>
            <person name="DeCaprio D."/>
            <person name="Crawford M."/>
            <person name="Koehrsen M."/>
            <person name="Engels R."/>
            <person name="Montgomery P."/>
            <person name="Pearson M."/>
            <person name="Howarth C."/>
            <person name="Larson L."/>
            <person name="White J."/>
            <person name="O'Leary S."/>
            <person name="Kodira C."/>
            <person name="Zeng Q."/>
            <person name="Yandava C."/>
            <person name="Alvarado L."/>
            <person name="Longcore J."/>
            <person name="James T."/>
        </authorList>
    </citation>
    <scope>NUCLEOTIDE SEQUENCE [LARGE SCALE GENOMIC DNA]</scope>
    <source>
        <strain evidence="3 4">JEL423</strain>
    </source>
</reference>
<evidence type="ECO:0000313" key="4">
    <source>
        <dbReference type="Proteomes" id="UP000077115"/>
    </source>
</evidence>
<evidence type="ECO:0000256" key="1">
    <source>
        <dbReference type="SAM" id="MobiDB-lite"/>
    </source>
</evidence>
<organism evidence="3 4">
    <name type="scientific">Batrachochytrium dendrobatidis (strain JEL423)</name>
    <dbReference type="NCBI Taxonomy" id="403673"/>
    <lineage>
        <taxon>Eukaryota</taxon>
        <taxon>Fungi</taxon>
        <taxon>Fungi incertae sedis</taxon>
        <taxon>Chytridiomycota</taxon>
        <taxon>Chytridiomycota incertae sedis</taxon>
        <taxon>Chytridiomycetes</taxon>
        <taxon>Rhizophydiales</taxon>
        <taxon>Rhizophydiales incertae sedis</taxon>
        <taxon>Batrachochytrium</taxon>
    </lineage>
</organism>
<sequence length="228" mass="25654">MKLAQWSIILGASSMALAATPAINPGHEFHLQRRALELPEQDVHLFARSPIPPIGMAPEQIADGNSMTEMQERLRQAVAGIPGQPPSSSEQPGGSGQGNRMSPELAAQSKHLDEMTKRRDALQRSLDKKLERNERRRLQRESKQNRADMREVDKINQMGQAGQKKGVLHSTKKKVKGIFRGKNYQGKTVEEKQAARFHRLQQKRAARSETVQQKKMRLKAAIAQMRGR</sequence>
<feature type="signal peptide" evidence="2">
    <location>
        <begin position="1"/>
        <end position="18"/>
    </location>
</feature>
<protein>
    <submittedName>
        <fullName evidence="3">Uncharacterized protein</fullName>
    </submittedName>
</protein>
<keyword evidence="2" id="KW-0732">Signal</keyword>
<evidence type="ECO:0000313" key="3">
    <source>
        <dbReference type="EMBL" id="OAJ44722.1"/>
    </source>
</evidence>
<name>A0A177WXW6_BATDL</name>
<reference evidence="3 4" key="2">
    <citation type="submission" date="2016-05" db="EMBL/GenBank/DDBJ databases">
        <title>Lineage-specific infection strategies underlie the spectrum of fungal disease in amphibians.</title>
        <authorList>
            <person name="Cuomo C.A."/>
            <person name="Farrer R.A."/>
            <person name="James T."/>
            <person name="Longcore J."/>
            <person name="Birren B."/>
        </authorList>
    </citation>
    <scope>NUCLEOTIDE SEQUENCE [LARGE SCALE GENOMIC DNA]</scope>
    <source>
        <strain evidence="3 4">JEL423</strain>
    </source>
</reference>